<dbReference type="Proteomes" id="UP000268727">
    <property type="component" value="Unassembled WGS sequence"/>
</dbReference>
<evidence type="ECO:0000313" key="4">
    <source>
        <dbReference type="Proteomes" id="UP000268727"/>
    </source>
</evidence>
<organism evidence="3 4">
    <name type="scientific">Saccharothrix texasensis</name>
    <dbReference type="NCBI Taxonomy" id="103734"/>
    <lineage>
        <taxon>Bacteria</taxon>
        <taxon>Bacillati</taxon>
        <taxon>Actinomycetota</taxon>
        <taxon>Actinomycetes</taxon>
        <taxon>Pseudonocardiales</taxon>
        <taxon>Pseudonocardiaceae</taxon>
        <taxon>Saccharothrix</taxon>
    </lineage>
</organism>
<dbReference type="Pfam" id="PF13490">
    <property type="entry name" value="zf-HC2"/>
    <property type="match status" value="1"/>
</dbReference>
<comment type="caution">
    <text evidence="3">The sequence shown here is derived from an EMBL/GenBank/DDBJ whole genome shotgun (WGS) entry which is preliminary data.</text>
</comment>
<dbReference type="AlphaFoldDB" id="A0A3N1HJF3"/>
<evidence type="ECO:0000259" key="2">
    <source>
        <dbReference type="Pfam" id="PF13490"/>
    </source>
</evidence>
<keyword evidence="4" id="KW-1185">Reference proteome</keyword>
<feature type="compositionally biased region" description="Basic and acidic residues" evidence="1">
    <location>
        <begin position="192"/>
        <end position="222"/>
    </location>
</feature>
<dbReference type="EMBL" id="RJKM01000001">
    <property type="protein sequence ID" value="ROP42575.1"/>
    <property type="molecule type" value="Genomic_DNA"/>
</dbReference>
<sequence>MSARLDGEAEPAPAAEVDAHARRCADCSTRLVRAQALTRAIRVRLAHPGPDLVAVVPADAPPRHLALAPRLALAAVAIVQLWPALAQLLAGATSPPVHGISGHLFNEGAAWNPALDIGLLVAAVHAHRAAGLLPTLGGFVAVLAAFSAHDLLTGVTTAARVLTHLPVLTGLVLLHLVHRAHRNQPAPGTPAEHGHDVHGHDVHDGPGETGGDRCPARAERRGRGGLRPTAHRRAA</sequence>
<proteinExistence type="predicted"/>
<protein>
    <submittedName>
        <fullName evidence="3">Putative anti-sigma-YlaC factor YlaD</fullName>
    </submittedName>
</protein>
<gene>
    <name evidence="3" type="ORF">EDD40_8080</name>
</gene>
<evidence type="ECO:0000256" key="1">
    <source>
        <dbReference type="SAM" id="MobiDB-lite"/>
    </source>
</evidence>
<dbReference type="InterPro" id="IPR027383">
    <property type="entry name" value="Znf_put"/>
</dbReference>
<accession>A0A3N1HJF3</accession>
<evidence type="ECO:0000313" key="3">
    <source>
        <dbReference type="EMBL" id="ROP42575.1"/>
    </source>
</evidence>
<feature type="domain" description="Putative zinc-finger" evidence="2">
    <location>
        <begin position="1"/>
        <end position="27"/>
    </location>
</feature>
<name>A0A3N1HJF3_9PSEU</name>
<reference evidence="3 4" key="1">
    <citation type="submission" date="2018-11" db="EMBL/GenBank/DDBJ databases">
        <title>Sequencing the genomes of 1000 actinobacteria strains.</title>
        <authorList>
            <person name="Klenk H.-P."/>
        </authorList>
    </citation>
    <scope>NUCLEOTIDE SEQUENCE [LARGE SCALE GENOMIC DNA]</scope>
    <source>
        <strain evidence="3 4">DSM 44231</strain>
    </source>
</reference>
<feature type="region of interest" description="Disordered" evidence="1">
    <location>
        <begin position="183"/>
        <end position="235"/>
    </location>
</feature>